<dbReference type="AlphaFoldDB" id="A0A1G2I257"/>
<proteinExistence type="predicted"/>
<dbReference type="Proteomes" id="UP000178820">
    <property type="component" value="Unassembled WGS sequence"/>
</dbReference>
<accession>A0A1G2I257</accession>
<comment type="caution">
    <text evidence="1">The sequence shown here is derived from an EMBL/GenBank/DDBJ whole genome shotgun (WGS) entry which is preliminary data.</text>
</comment>
<evidence type="ECO:0000313" key="1">
    <source>
        <dbReference type="EMBL" id="OGZ68876.1"/>
    </source>
</evidence>
<name>A0A1G2I257_9BACT</name>
<reference evidence="1 2" key="1">
    <citation type="journal article" date="2016" name="Nat. Commun.">
        <title>Thousands of microbial genomes shed light on interconnected biogeochemical processes in an aquifer system.</title>
        <authorList>
            <person name="Anantharaman K."/>
            <person name="Brown C.T."/>
            <person name="Hug L.A."/>
            <person name="Sharon I."/>
            <person name="Castelle C.J."/>
            <person name="Probst A.J."/>
            <person name="Thomas B.C."/>
            <person name="Singh A."/>
            <person name="Wilkins M.J."/>
            <person name="Karaoz U."/>
            <person name="Brodie E.L."/>
            <person name="Williams K.H."/>
            <person name="Hubbard S.S."/>
            <person name="Banfield J.F."/>
        </authorList>
    </citation>
    <scope>NUCLEOTIDE SEQUENCE [LARGE SCALE GENOMIC DNA]</scope>
</reference>
<sequence>MEMKIPDVARNPELSPWGFPDWFHHHGMKMYAGRLNREQKSLRISGSAAFLGILPAESAVFDGWLVTWRVVYSRNERTEGQVFFTTEELAAAFGLAPITGSSDDWLIERYGAHSAFQGKYISWRRDDGNVYLNIPCPGTGHDGDPNISIEVSPEMSNVVKELLQLP</sequence>
<dbReference type="EMBL" id="MHOT01000017">
    <property type="protein sequence ID" value="OGZ68876.1"/>
    <property type="molecule type" value="Genomic_DNA"/>
</dbReference>
<protein>
    <submittedName>
        <fullName evidence="1">Uncharacterized protein</fullName>
    </submittedName>
</protein>
<organism evidence="1 2">
    <name type="scientific">Candidatus Staskawiczbacteria bacterium RIFCSPHIGHO2_02_FULL_42_22</name>
    <dbReference type="NCBI Taxonomy" id="1802207"/>
    <lineage>
        <taxon>Bacteria</taxon>
        <taxon>Candidatus Staskawicziibacteriota</taxon>
    </lineage>
</organism>
<evidence type="ECO:0000313" key="2">
    <source>
        <dbReference type="Proteomes" id="UP000178820"/>
    </source>
</evidence>
<gene>
    <name evidence="1" type="ORF">A3D44_04310</name>
</gene>